<comment type="caution">
    <text evidence="2">The sequence shown here is derived from an EMBL/GenBank/DDBJ whole genome shotgun (WGS) entry which is preliminary data.</text>
</comment>
<proteinExistence type="predicted"/>
<evidence type="ECO:0000313" key="3">
    <source>
        <dbReference type="Proteomes" id="UP000628736"/>
    </source>
</evidence>
<evidence type="ECO:0000313" key="2">
    <source>
        <dbReference type="EMBL" id="MBC5722129.1"/>
    </source>
</evidence>
<dbReference type="InterPro" id="IPR000182">
    <property type="entry name" value="GNAT_dom"/>
</dbReference>
<sequence length="378" mass="42791">MANIYLVRHCESEGNACRRTQAQTDALVTTKGYLQNEMLRRRFRDIPIDGIYSSDAFRSIMTVEPIAKERGLPIRVRIHLREVTTGVWEDMAWGNIAKEYPKESKDWDEHPWANTTPGASTFQQVADRLLFGLRRIAREVGDGNALCVSHSCTIKAGLCAMMGRPMSDVKVVGHGDNTSVSLIHVDREGNFSVEYMNDGSHLPPELRRAWSGVAGADINMAVDPVDLDKESQVLEELARAHARQTEGAEVPFDEAEWLARARELTAYNPDYLAVCRLKGRPVGFVWMENEEETPEDCGHVRTMFVLPELQGKGYTEQLFGYAAHVFRYQGKRVLTVSVPRLPEDQRVVERFTFTPMRGFRDRMALELFSPPCPYPILA</sequence>
<dbReference type="GO" id="GO:0016747">
    <property type="term" value="F:acyltransferase activity, transferring groups other than amino-acyl groups"/>
    <property type="evidence" value="ECO:0007669"/>
    <property type="project" value="InterPro"/>
</dbReference>
<keyword evidence="3" id="KW-1185">Reference proteome</keyword>
<dbReference type="PANTHER" id="PTHR48100">
    <property type="entry name" value="BROAD-SPECIFICITY PHOSPHATASE YOR283W-RELATED"/>
    <property type="match status" value="1"/>
</dbReference>
<protein>
    <submittedName>
        <fullName evidence="2">GNAT family N-acetyltransferase</fullName>
    </submittedName>
</protein>
<dbReference type="InterPro" id="IPR050275">
    <property type="entry name" value="PGM_Phosphatase"/>
</dbReference>
<dbReference type="SUPFAM" id="SSF55729">
    <property type="entry name" value="Acyl-CoA N-acyltransferases (Nat)"/>
    <property type="match status" value="1"/>
</dbReference>
<dbReference type="InterPro" id="IPR029033">
    <property type="entry name" value="His_PPase_superfam"/>
</dbReference>
<gene>
    <name evidence="2" type="ORF">H8S11_04775</name>
</gene>
<dbReference type="Pfam" id="PF00300">
    <property type="entry name" value="His_Phos_1"/>
    <property type="match status" value="1"/>
</dbReference>
<dbReference type="Gene3D" id="3.40.630.30">
    <property type="match status" value="1"/>
</dbReference>
<dbReference type="PROSITE" id="PS51186">
    <property type="entry name" value="GNAT"/>
    <property type="match status" value="1"/>
</dbReference>
<dbReference type="GO" id="GO:0016791">
    <property type="term" value="F:phosphatase activity"/>
    <property type="evidence" value="ECO:0007669"/>
    <property type="project" value="TreeGrafter"/>
</dbReference>
<evidence type="ECO:0000259" key="1">
    <source>
        <dbReference type="PROSITE" id="PS51186"/>
    </source>
</evidence>
<dbReference type="Gene3D" id="3.40.50.1240">
    <property type="entry name" value="Phosphoglycerate mutase-like"/>
    <property type="match status" value="1"/>
</dbReference>
<dbReference type="SMART" id="SM00855">
    <property type="entry name" value="PGAM"/>
    <property type="match status" value="1"/>
</dbReference>
<name>A0A8J6J120_9FIRM</name>
<dbReference type="SUPFAM" id="SSF53254">
    <property type="entry name" value="Phosphoglycerate mutase-like"/>
    <property type="match status" value="1"/>
</dbReference>
<accession>A0A8J6J120</accession>
<dbReference type="InterPro" id="IPR013078">
    <property type="entry name" value="His_Pase_superF_clade-1"/>
</dbReference>
<reference evidence="2" key="1">
    <citation type="submission" date="2020-08" db="EMBL/GenBank/DDBJ databases">
        <title>Genome public.</title>
        <authorList>
            <person name="Liu C."/>
            <person name="Sun Q."/>
        </authorList>
    </citation>
    <scope>NUCLEOTIDE SEQUENCE</scope>
    <source>
        <strain evidence="2">NSJ-23</strain>
    </source>
</reference>
<dbReference type="RefSeq" id="WP_186852369.1">
    <property type="nucleotide sequence ID" value="NZ_JACOPO010000002.1"/>
</dbReference>
<dbReference type="InterPro" id="IPR016181">
    <property type="entry name" value="Acyl_CoA_acyltransferase"/>
</dbReference>
<dbReference type="AlphaFoldDB" id="A0A8J6J120"/>
<organism evidence="2 3">
    <name type="scientific">Flintibacter hominis</name>
    <dbReference type="NCBI Taxonomy" id="2763048"/>
    <lineage>
        <taxon>Bacteria</taxon>
        <taxon>Bacillati</taxon>
        <taxon>Bacillota</taxon>
        <taxon>Clostridia</taxon>
        <taxon>Eubacteriales</taxon>
        <taxon>Flintibacter</taxon>
    </lineage>
</organism>
<dbReference type="CDD" id="cd07067">
    <property type="entry name" value="HP_PGM_like"/>
    <property type="match status" value="1"/>
</dbReference>
<dbReference type="PANTHER" id="PTHR48100:SF1">
    <property type="entry name" value="HISTIDINE PHOSPHATASE FAMILY PROTEIN-RELATED"/>
    <property type="match status" value="1"/>
</dbReference>
<dbReference type="GO" id="GO:0005737">
    <property type="term" value="C:cytoplasm"/>
    <property type="evidence" value="ECO:0007669"/>
    <property type="project" value="TreeGrafter"/>
</dbReference>
<dbReference type="EMBL" id="JACOPO010000002">
    <property type="protein sequence ID" value="MBC5722129.1"/>
    <property type="molecule type" value="Genomic_DNA"/>
</dbReference>
<feature type="domain" description="N-acetyltransferase" evidence="1">
    <location>
        <begin position="220"/>
        <end position="378"/>
    </location>
</feature>
<dbReference type="Pfam" id="PF00583">
    <property type="entry name" value="Acetyltransf_1"/>
    <property type="match status" value="1"/>
</dbReference>
<dbReference type="CDD" id="cd04301">
    <property type="entry name" value="NAT_SF"/>
    <property type="match status" value="1"/>
</dbReference>
<dbReference type="Proteomes" id="UP000628736">
    <property type="component" value="Unassembled WGS sequence"/>
</dbReference>